<protein>
    <recommendedName>
        <fullName evidence="4">Glutamine amidotransferase type-2 domain-containing protein</fullName>
    </recommendedName>
</protein>
<keyword evidence="6" id="KW-1185">Reference proteome</keyword>
<dbReference type="Gene3D" id="3.60.20.10">
    <property type="entry name" value="Glutamine Phosphoribosylpyrophosphate, subunit 1, domain 1"/>
    <property type="match status" value="1"/>
</dbReference>
<dbReference type="InterPro" id="IPR014729">
    <property type="entry name" value="Rossmann-like_a/b/a_fold"/>
</dbReference>
<gene>
    <name evidence="5" type="ORF">N7509_010513</name>
</gene>
<feature type="domain" description="Glutamine amidotransferase type-2" evidence="4">
    <location>
        <begin position="2"/>
        <end position="233"/>
    </location>
</feature>
<evidence type="ECO:0000256" key="2">
    <source>
        <dbReference type="ARBA" id="ARBA00022888"/>
    </source>
</evidence>
<keyword evidence="2" id="KW-0061">Asparagine biosynthesis</keyword>
<dbReference type="Pfam" id="PF00733">
    <property type="entry name" value="Asn_synthase"/>
    <property type="match status" value="1"/>
</dbReference>
<dbReference type="OrthoDB" id="10252281at2759"/>
<dbReference type="GeneID" id="81374130"/>
<dbReference type="InterPro" id="IPR017932">
    <property type="entry name" value="GATase_2_dom"/>
</dbReference>
<accession>A0A9W9VRF5</accession>
<organism evidence="5 6">
    <name type="scientific">Penicillium cosmopolitanum</name>
    <dbReference type="NCBI Taxonomy" id="1131564"/>
    <lineage>
        <taxon>Eukaryota</taxon>
        <taxon>Fungi</taxon>
        <taxon>Dikarya</taxon>
        <taxon>Ascomycota</taxon>
        <taxon>Pezizomycotina</taxon>
        <taxon>Eurotiomycetes</taxon>
        <taxon>Eurotiomycetidae</taxon>
        <taxon>Eurotiales</taxon>
        <taxon>Aspergillaceae</taxon>
        <taxon>Penicillium</taxon>
    </lineage>
</organism>
<sequence>MCGIFFSISTKYTPPTEETNTLLQKRGPDSCQKHTVHKGISTQDGLSQPLSHHLTFVSTVLALRGDHIYNQPLVDPVTESVLCWNGEAWKISGERVQGNDTQQVFKLFLKAVSCDRKKALGGLADAVASITGPFAFVFYDAINSRVFFSRDCLGRRSLLQGLDEDGALKICSLCDGSSTTSFEEVGTSGVYMIDLEAQQDPLSAFSGRYKIETLPWSSESSPPEGHLVGLKISPCIQRQLTNFQKSPIPPMNMSIPETQPPLLTLETKAIIDLQSRLHQSLTLRVENVPEPPNYVKGESAKVAVLFSGGLDCTLLARLSHDIIPLDEPIDLLNVAFENPRVAAAAANSNHQSSSSSPQSPFSIYEACPDRMTGRSAFAELQKTCPGRTWRFIAINIPYTETLAHRDQVKRLMRPHNTEMDLSIACALYFASRGQGTCYTSSSDPSIPSEDIYTTFARVLLSGLGADELFAGYGRHGVSFNRNGFEGLVAEIHLDVSRLGQRNLGRDDRVLSHWGRETRFPFLDEDFVAWTLQVPVWKKCGFGLPEPVVSNGEDQAGITAGIDAEKMSLRLVALRLGLQQVAREKKRAIQFGARTAKMEKGRTKGTDALS</sequence>
<evidence type="ECO:0000313" key="5">
    <source>
        <dbReference type="EMBL" id="KAJ5387972.1"/>
    </source>
</evidence>
<dbReference type="PROSITE" id="PS51278">
    <property type="entry name" value="GATASE_TYPE_2"/>
    <property type="match status" value="1"/>
</dbReference>
<comment type="caution">
    <text evidence="5">The sequence shown here is derived from an EMBL/GenBank/DDBJ whole genome shotgun (WGS) entry which is preliminary data.</text>
</comment>
<dbReference type="PANTHER" id="PTHR45937">
    <property type="entry name" value="ASPARAGINE SYNTHETASE DOMAIN-CONTAINING PROTEIN 1"/>
    <property type="match status" value="1"/>
</dbReference>
<dbReference type="SUPFAM" id="SSF52402">
    <property type="entry name" value="Adenine nucleotide alpha hydrolases-like"/>
    <property type="match status" value="1"/>
</dbReference>
<evidence type="ECO:0000256" key="3">
    <source>
        <dbReference type="ARBA" id="ARBA00022962"/>
    </source>
</evidence>
<dbReference type="CDD" id="cd01991">
    <property type="entry name" value="Asn_synthase_B_C"/>
    <property type="match status" value="1"/>
</dbReference>
<evidence type="ECO:0000256" key="1">
    <source>
        <dbReference type="ARBA" id="ARBA00022605"/>
    </source>
</evidence>
<dbReference type="PANTHER" id="PTHR45937:SF1">
    <property type="entry name" value="ASPARAGINE SYNTHETASE DOMAIN-CONTAINING PROTEIN 1"/>
    <property type="match status" value="1"/>
</dbReference>
<name>A0A9W9VRF5_9EURO</name>
<dbReference type="SUPFAM" id="SSF56235">
    <property type="entry name" value="N-terminal nucleophile aminohydrolases (Ntn hydrolases)"/>
    <property type="match status" value="1"/>
</dbReference>
<dbReference type="RefSeq" id="XP_056485770.1">
    <property type="nucleotide sequence ID" value="XM_056635150.1"/>
</dbReference>
<dbReference type="Proteomes" id="UP001147747">
    <property type="component" value="Unassembled WGS sequence"/>
</dbReference>
<dbReference type="InterPro" id="IPR001962">
    <property type="entry name" value="Asn_synthase"/>
</dbReference>
<dbReference type="InterPro" id="IPR051857">
    <property type="entry name" value="Asn_synthetase_domain"/>
</dbReference>
<proteinExistence type="predicted"/>
<dbReference type="GO" id="GO:0004066">
    <property type="term" value="F:asparagine synthase (glutamine-hydrolyzing) activity"/>
    <property type="evidence" value="ECO:0007669"/>
    <property type="project" value="InterPro"/>
</dbReference>
<dbReference type="Gene3D" id="3.40.50.620">
    <property type="entry name" value="HUPs"/>
    <property type="match status" value="1"/>
</dbReference>
<dbReference type="EMBL" id="JAPZBU010000009">
    <property type="protein sequence ID" value="KAJ5387972.1"/>
    <property type="molecule type" value="Genomic_DNA"/>
</dbReference>
<reference evidence="5" key="1">
    <citation type="submission" date="2022-12" db="EMBL/GenBank/DDBJ databases">
        <authorList>
            <person name="Petersen C."/>
        </authorList>
    </citation>
    <scope>NUCLEOTIDE SEQUENCE</scope>
    <source>
        <strain evidence="5">IBT 29677</strain>
    </source>
</reference>
<evidence type="ECO:0000313" key="6">
    <source>
        <dbReference type="Proteomes" id="UP001147747"/>
    </source>
</evidence>
<dbReference type="CDD" id="cd03766">
    <property type="entry name" value="Gn_AT_II_novel"/>
    <property type="match status" value="1"/>
</dbReference>
<dbReference type="AlphaFoldDB" id="A0A9W9VRF5"/>
<reference evidence="5" key="2">
    <citation type="journal article" date="2023" name="IMA Fungus">
        <title>Comparative genomic study of the Penicillium genus elucidates a diverse pangenome and 15 lateral gene transfer events.</title>
        <authorList>
            <person name="Petersen C."/>
            <person name="Sorensen T."/>
            <person name="Nielsen M.R."/>
            <person name="Sondergaard T.E."/>
            <person name="Sorensen J.L."/>
            <person name="Fitzpatrick D.A."/>
            <person name="Frisvad J.C."/>
            <person name="Nielsen K.L."/>
        </authorList>
    </citation>
    <scope>NUCLEOTIDE SEQUENCE</scope>
    <source>
        <strain evidence="5">IBT 29677</strain>
    </source>
</reference>
<evidence type="ECO:0000259" key="4">
    <source>
        <dbReference type="PROSITE" id="PS51278"/>
    </source>
</evidence>
<dbReference type="GO" id="GO:0006529">
    <property type="term" value="P:asparagine biosynthetic process"/>
    <property type="evidence" value="ECO:0007669"/>
    <property type="project" value="UniProtKB-KW"/>
</dbReference>
<keyword evidence="3" id="KW-0315">Glutamine amidotransferase</keyword>
<keyword evidence="1" id="KW-0028">Amino-acid biosynthesis</keyword>
<dbReference type="InterPro" id="IPR029055">
    <property type="entry name" value="Ntn_hydrolases_N"/>
</dbReference>